<dbReference type="Proteomes" id="UP000530928">
    <property type="component" value="Unassembled WGS sequence"/>
</dbReference>
<keyword evidence="2" id="KW-1185">Reference proteome</keyword>
<evidence type="ECO:0000313" key="1">
    <source>
        <dbReference type="EMBL" id="MBA2897989.1"/>
    </source>
</evidence>
<evidence type="ECO:0000313" key="2">
    <source>
        <dbReference type="Proteomes" id="UP000530928"/>
    </source>
</evidence>
<protein>
    <submittedName>
        <fullName evidence="1">Uncharacterized protein</fullName>
    </submittedName>
</protein>
<reference evidence="1 2" key="1">
    <citation type="submission" date="2020-07" db="EMBL/GenBank/DDBJ databases">
        <title>Genomic Encyclopedia of Type Strains, Phase IV (KMG-IV): sequencing the most valuable type-strain genomes for metagenomic binning, comparative biology and taxonomic classification.</title>
        <authorList>
            <person name="Goeker M."/>
        </authorList>
    </citation>
    <scope>NUCLEOTIDE SEQUENCE [LARGE SCALE GENOMIC DNA]</scope>
    <source>
        <strain evidence="1 2">DSM 45533</strain>
    </source>
</reference>
<dbReference type="AlphaFoldDB" id="A0A7W0CVQ5"/>
<sequence>MAVGILGLFPQGLAPLGIKLSGSPAKVSFLALHVPEPWQWTAIALMAAIGLAGTRGACHVCQAEKRRLGAGAVPSPSQNIADA</sequence>
<dbReference type="RefSeq" id="WP_181616667.1">
    <property type="nucleotide sequence ID" value="NZ_BAABAM010000020.1"/>
</dbReference>
<organism evidence="1 2">
    <name type="scientific">Nonomuraea soli</name>
    <dbReference type="NCBI Taxonomy" id="1032476"/>
    <lineage>
        <taxon>Bacteria</taxon>
        <taxon>Bacillati</taxon>
        <taxon>Actinomycetota</taxon>
        <taxon>Actinomycetes</taxon>
        <taxon>Streptosporangiales</taxon>
        <taxon>Streptosporangiaceae</taxon>
        <taxon>Nonomuraea</taxon>
    </lineage>
</organism>
<gene>
    <name evidence="1" type="ORF">HNR30_009395</name>
</gene>
<proteinExistence type="predicted"/>
<name>A0A7W0CVQ5_9ACTN</name>
<comment type="caution">
    <text evidence="1">The sequence shown here is derived from an EMBL/GenBank/DDBJ whole genome shotgun (WGS) entry which is preliminary data.</text>
</comment>
<dbReference type="EMBL" id="JACDUR010000016">
    <property type="protein sequence ID" value="MBA2897989.1"/>
    <property type="molecule type" value="Genomic_DNA"/>
</dbReference>
<accession>A0A7W0CVQ5</accession>